<protein>
    <submittedName>
        <fullName evidence="1">Uncharacterized protein</fullName>
    </submittedName>
</protein>
<reference evidence="1" key="1">
    <citation type="journal article" date="2014" name="Front. Microbiol.">
        <title>High frequency of phylogenetically diverse reductive dehalogenase-homologous genes in deep subseafloor sedimentary metagenomes.</title>
        <authorList>
            <person name="Kawai M."/>
            <person name="Futagami T."/>
            <person name="Toyoda A."/>
            <person name="Takaki Y."/>
            <person name="Nishi S."/>
            <person name="Hori S."/>
            <person name="Arai W."/>
            <person name="Tsubouchi T."/>
            <person name="Morono Y."/>
            <person name="Uchiyama I."/>
            <person name="Ito T."/>
            <person name="Fujiyama A."/>
            <person name="Inagaki F."/>
            <person name="Takami H."/>
        </authorList>
    </citation>
    <scope>NUCLEOTIDE SEQUENCE</scope>
    <source>
        <strain evidence="1">Expedition CK06-06</strain>
    </source>
</reference>
<organism evidence="1">
    <name type="scientific">marine sediment metagenome</name>
    <dbReference type="NCBI Taxonomy" id="412755"/>
    <lineage>
        <taxon>unclassified sequences</taxon>
        <taxon>metagenomes</taxon>
        <taxon>ecological metagenomes</taxon>
    </lineage>
</organism>
<dbReference type="AlphaFoldDB" id="X1B783"/>
<sequence>MNRLEKIIKEEILAEGKEHLVDYFLNTWSKNKNTIDTLKNSSYLRNKYGSYLTYGPDEWNSMSEEDLLKIWNAWDIDYTSTFNMK</sequence>
<dbReference type="EMBL" id="BART01011038">
    <property type="protein sequence ID" value="GAG79973.1"/>
    <property type="molecule type" value="Genomic_DNA"/>
</dbReference>
<comment type="caution">
    <text evidence="1">The sequence shown here is derived from an EMBL/GenBank/DDBJ whole genome shotgun (WGS) entry which is preliminary data.</text>
</comment>
<gene>
    <name evidence="1" type="ORF">S01H4_23703</name>
</gene>
<proteinExistence type="predicted"/>
<accession>X1B783</accession>
<evidence type="ECO:0000313" key="1">
    <source>
        <dbReference type="EMBL" id="GAG79973.1"/>
    </source>
</evidence>
<name>X1B783_9ZZZZ</name>